<sequence length="79" mass="9122">MKEVNVRESSQEREQRIQQQWQKGNVFHQSVQNREGYPSFVFYEGPPTASGLPHVGHALGRTIKDVEARYKIMTGHQVI</sequence>
<evidence type="ECO:0000256" key="5">
    <source>
        <dbReference type="ARBA" id="ARBA00022917"/>
    </source>
</evidence>
<dbReference type="GO" id="GO:0006428">
    <property type="term" value="P:isoleucyl-tRNA aminoacylation"/>
    <property type="evidence" value="ECO:0007669"/>
    <property type="project" value="TreeGrafter"/>
</dbReference>
<dbReference type="Pfam" id="PF00133">
    <property type="entry name" value="tRNA-synt_1"/>
    <property type="match status" value="1"/>
</dbReference>
<comment type="similarity">
    <text evidence="1">Belongs to the class-I aminoacyl-tRNA synthetase family. IleS type 2 subfamily.</text>
</comment>
<dbReference type="PATRIC" id="fig|592022.4.peg.2687"/>
<organism evidence="9 10">
    <name type="scientific">Priestia megaterium (strain DSM 319 / IMG 1521)</name>
    <name type="common">Bacillus megaterium</name>
    <dbReference type="NCBI Taxonomy" id="592022"/>
    <lineage>
        <taxon>Bacteria</taxon>
        <taxon>Bacillati</taxon>
        <taxon>Bacillota</taxon>
        <taxon>Bacilli</taxon>
        <taxon>Bacillales</taxon>
        <taxon>Bacillaceae</taxon>
        <taxon>Priestia</taxon>
    </lineage>
</organism>
<feature type="domain" description="Aminoacyl-tRNA synthetase class Ia" evidence="8">
    <location>
        <begin position="17"/>
        <end position="78"/>
    </location>
</feature>
<dbReference type="GO" id="GO:0004822">
    <property type="term" value="F:isoleucine-tRNA ligase activity"/>
    <property type="evidence" value="ECO:0007669"/>
    <property type="project" value="UniProtKB-EC"/>
</dbReference>
<dbReference type="Gene3D" id="3.40.50.620">
    <property type="entry name" value="HUPs"/>
    <property type="match status" value="1"/>
</dbReference>
<keyword evidence="6 9" id="KW-0030">Aminoacyl-tRNA synthetase</keyword>
<evidence type="ECO:0000259" key="8">
    <source>
        <dbReference type="Pfam" id="PF00133"/>
    </source>
</evidence>
<dbReference type="PROSITE" id="PS00178">
    <property type="entry name" value="AA_TRNA_LIGASE_I"/>
    <property type="match status" value="1"/>
</dbReference>
<feature type="compositionally biased region" description="Basic and acidic residues" evidence="7">
    <location>
        <begin position="1"/>
        <end position="16"/>
    </location>
</feature>
<dbReference type="AlphaFoldDB" id="D5DHK4"/>
<evidence type="ECO:0000256" key="3">
    <source>
        <dbReference type="ARBA" id="ARBA00022741"/>
    </source>
</evidence>
<dbReference type="SUPFAM" id="SSF52374">
    <property type="entry name" value="Nucleotidylyl transferase"/>
    <property type="match status" value="1"/>
</dbReference>
<evidence type="ECO:0000256" key="2">
    <source>
        <dbReference type="ARBA" id="ARBA00022598"/>
    </source>
</evidence>
<dbReference type="HOGENOM" id="CLU_2598737_0_0_9"/>
<evidence type="ECO:0000256" key="7">
    <source>
        <dbReference type="SAM" id="MobiDB-lite"/>
    </source>
</evidence>
<dbReference type="KEGG" id="bmd:BMD_2721"/>
<dbReference type="EC" id="6.1.1.5" evidence="9"/>
<dbReference type="EMBL" id="CP001982">
    <property type="protein sequence ID" value="ADF39564.1"/>
    <property type="molecule type" value="Genomic_DNA"/>
</dbReference>
<dbReference type="InterPro" id="IPR014729">
    <property type="entry name" value="Rossmann-like_a/b/a_fold"/>
</dbReference>
<evidence type="ECO:0000256" key="4">
    <source>
        <dbReference type="ARBA" id="ARBA00022840"/>
    </source>
</evidence>
<dbReference type="InterPro" id="IPR001412">
    <property type="entry name" value="aa-tRNA-synth_I_CS"/>
</dbReference>
<evidence type="ECO:0000313" key="10">
    <source>
        <dbReference type="Proteomes" id="UP000002365"/>
    </source>
</evidence>
<dbReference type="GO" id="GO:0005524">
    <property type="term" value="F:ATP binding"/>
    <property type="evidence" value="ECO:0007669"/>
    <property type="project" value="UniProtKB-KW"/>
</dbReference>
<dbReference type="PANTHER" id="PTHR42780">
    <property type="entry name" value="SOLEUCYL-TRNA SYNTHETASE"/>
    <property type="match status" value="1"/>
</dbReference>
<dbReference type="InterPro" id="IPR023586">
    <property type="entry name" value="Ile-tRNA-ligase_type2"/>
</dbReference>
<protein>
    <submittedName>
        <fullName evidence="9">Isoleucyl-tRNA synthetase (Isoleucine--tRNA ligase)(IleRS)</fullName>
        <ecNumber evidence="9">6.1.1.5</ecNumber>
    </submittedName>
</protein>
<keyword evidence="5" id="KW-0648">Protein biosynthesis</keyword>
<feature type="region of interest" description="Disordered" evidence="7">
    <location>
        <begin position="1"/>
        <end position="20"/>
    </location>
</feature>
<evidence type="ECO:0000256" key="6">
    <source>
        <dbReference type="ARBA" id="ARBA00023146"/>
    </source>
</evidence>
<dbReference type="InterPro" id="IPR002300">
    <property type="entry name" value="aa-tRNA-synth_Ia"/>
</dbReference>
<name>D5DHK4_PRIM3</name>
<reference evidence="9 10" key="1">
    <citation type="journal article" date="2011" name="J. Bacteriol.">
        <title>Genome sequences of the biotechnologically important Bacillus megaterium strains QM B1551 and DSM319.</title>
        <authorList>
            <person name="Eppinger M."/>
            <person name="Bunk B."/>
            <person name="Johns M.A."/>
            <person name="Edirisinghe J.N."/>
            <person name="Kutumbaka K.K."/>
            <person name="Koenig S.S."/>
            <person name="Huot Creasy H."/>
            <person name="Rosovitz M.J."/>
            <person name="Riley D.R."/>
            <person name="Daugherty S."/>
            <person name="Martin M."/>
            <person name="Elbourne L.D."/>
            <person name="Paulsen I."/>
            <person name="Biedendieck R."/>
            <person name="Braun C."/>
            <person name="Grayburn S."/>
            <person name="Dhingra S."/>
            <person name="Lukyanchuk V."/>
            <person name="Ball B."/>
            <person name="Ul-Qamar R."/>
            <person name="Seibel J."/>
            <person name="Bremer E."/>
            <person name="Jahn D."/>
            <person name="Ravel J."/>
            <person name="Vary P.S."/>
        </authorList>
    </citation>
    <scope>NUCLEOTIDE SEQUENCE [LARGE SCALE GENOMIC DNA]</scope>
    <source>
        <strain evidence="10">DSM 319 / IMG 1521</strain>
    </source>
</reference>
<keyword evidence="3" id="KW-0547">Nucleotide-binding</keyword>
<keyword evidence="2 9" id="KW-0436">Ligase</keyword>
<accession>D5DHK4</accession>
<dbReference type="Proteomes" id="UP000002365">
    <property type="component" value="Chromosome"/>
</dbReference>
<gene>
    <name evidence="9" type="ordered locus">BMD_2721</name>
</gene>
<proteinExistence type="inferred from homology"/>
<evidence type="ECO:0000313" key="9">
    <source>
        <dbReference type="EMBL" id="ADF39564.1"/>
    </source>
</evidence>
<evidence type="ECO:0000256" key="1">
    <source>
        <dbReference type="ARBA" id="ARBA00007078"/>
    </source>
</evidence>
<dbReference type="PANTHER" id="PTHR42780:SF1">
    <property type="entry name" value="ISOLEUCINE--TRNA LIGASE, CYTOPLASMIC"/>
    <property type="match status" value="1"/>
</dbReference>
<keyword evidence="4" id="KW-0067">ATP-binding</keyword>